<dbReference type="PANTHER" id="PTHR15454:SF69">
    <property type="entry name" value="SERINE_THREONINE-PROTEIN KINASE 11-INTERACTING PROTEIN"/>
    <property type="match status" value="1"/>
</dbReference>
<sequence length="435" mass="50328">MPSLSEAIHKKYDKEGDVCVKFDLPVEIYVPKISPRKSIPSLLVLNDCDIESAGDEHELDHLCQIVEELDLAQNKLEKWAEVFGILNHMPKLKFVNLSFNNLQSAIANVNTQTIFPYLRNLVLNNTQVDWKAVRTLLRLLPCLEELHLSLNNYNCIDLDSTQYFNLKKVHFMGNPVTTWAEVCKLGLAFPELESLVLADCPLNSLDISNDRDTSLGGRTESESEPSQTFTSPHCCFTHVHFLNINNSLLTSWDDVERLGRFPALRQLRLQGCPLFEDFTEHERRQLLIARLPNIEMLNGGMFIGYEEREDAERAFIRHYMDKPESERPERYNELVSIHGELQPLVNVDLSPKKKVRVMFTCGEMRDIRCISVYQTVHELKQKLEPFSRISVSKMRLFYMDQDLKVVVGAQEMRYPTRKLYRYNISTGDEIVIESK</sequence>
<keyword evidence="4" id="KW-0677">Repeat</keyword>
<feature type="domain" description="Ubiquitin-like" evidence="5">
    <location>
        <begin position="369"/>
        <end position="432"/>
    </location>
</feature>
<gene>
    <name evidence="6" type="ORF">TSIB3V08_LOCUS1365</name>
</gene>
<protein>
    <recommendedName>
        <fullName evidence="5">Ubiquitin-like domain-containing protein</fullName>
    </recommendedName>
</protein>
<dbReference type="InterPro" id="IPR000626">
    <property type="entry name" value="Ubiquitin-like_dom"/>
</dbReference>
<dbReference type="Gene3D" id="3.10.20.90">
    <property type="entry name" value="Phosphatidylinositol 3-kinase Catalytic Subunit, Chain A, domain 1"/>
    <property type="match status" value="1"/>
</dbReference>
<evidence type="ECO:0000259" key="5">
    <source>
        <dbReference type="Pfam" id="PF14560"/>
    </source>
</evidence>
<evidence type="ECO:0000256" key="2">
    <source>
        <dbReference type="ARBA" id="ARBA00022490"/>
    </source>
</evidence>
<organism evidence="6">
    <name type="scientific">Timema shepardi</name>
    <name type="common">Walking stick</name>
    <dbReference type="NCBI Taxonomy" id="629360"/>
    <lineage>
        <taxon>Eukaryota</taxon>
        <taxon>Metazoa</taxon>
        <taxon>Ecdysozoa</taxon>
        <taxon>Arthropoda</taxon>
        <taxon>Hexapoda</taxon>
        <taxon>Insecta</taxon>
        <taxon>Pterygota</taxon>
        <taxon>Neoptera</taxon>
        <taxon>Polyneoptera</taxon>
        <taxon>Phasmatodea</taxon>
        <taxon>Timematodea</taxon>
        <taxon>Timematoidea</taxon>
        <taxon>Timematidae</taxon>
        <taxon>Timema</taxon>
    </lineage>
</organism>
<dbReference type="AlphaFoldDB" id="A0A7R9AN31"/>
<dbReference type="GO" id="GO:0005737">
    <property type="term" value="C:cytoplasm"/>
    <property type="evidence" value="ECO:0007669"/>
    <property type="project" value="UniProtKB-SubCell"/>
</dbReference>
<keyword evidence="2" id="KW-0963">Cytoplasm</keyword>
<evidence type="ECO:0000313" key="6">
    <source>
        <dbReference type="EMBL" id="CAD7257090.1"/>
    </source>
</evidence>
<reference evidence="6" key="1">
    <citation type="submission" date="2020-11" db="EMBL/GenBank/DDBJ databases">
        <authorList>
            <person name="Tran Van P."/>
        </authorList>
    </citation>
    <scope>NUCLEOTIDE SEQUENCE</scope>
</reference>
<accession>A0A7R9AN31</accession>
<dbReference type="Pfam" id="PF14560">
    <property type="entry name" value="Ubiquitin_2"/>
    <property type="match status" value="1"/>
</dbReference>
<name>A0A7R9AN31_TIMSH</name>
<proteinExistence type="predicted"/>
<dbReference type="InterPro" id="IPR032675">
    <property type="entry name" value="LRR_dom_sf"/>
</dbReference>
<evidence type="ECO:0000256" key="1">
    <source>
        <dbReference type="ARBA" id="ARBA00004496"/>
    </source>
</evidence>
<dbReference type="PANTHER" id="PTHR15454">
    <property type="entry name" value="NISCHARIN RELATED"/>
    <property type="match status" value="1"/>
</dbReference>
<evidence type="ECO:0000256" key="4">
    <source>
        <dbReference type="ARBA" id="ARBA00022737"/>
    </source>
</evidence>
<dbReference type="EMBL" id="OC000379">
    <property type="protein sequence ID" value="CAD7257090.1"/>
    <property type="molecule type" value="Genomic_DNA"/>
</dbReference>
<dbReference type="InterPro" id="IPR029071">
    <property type="entry name" value="Ubiquitin-like_domsf"/>
</dbReference>
<dbReference type="Gene3D" id="3.80.10.10">
    <property type="entry name" value="Ribonuclease Inhibitor"/>
    <property type="match status" value="3"/>
</dbReference>
<keyword evidence="3" id="KW-0433">Leucine-rich repeat</keyword>
<dbReference type="SUPFAM" id="SSF54236">
    <property type="entry name" value="Ubiquitin-like"/>
    <property type="match status" value="1"/>
</dbReference>
<dbReference type="SUPFAM" id="SSF52058">
    <property type="entry name" value="L domain-like"/>
    <property type="match status" value="1"/>
</dbReference>
<comment type="subcellular location">
    <subcellularLocation>
        <location evidence="1">Cytoplasm</location>
    </subcellularLocation>
</comment>
<evidence type="ECO:0000256" key="3">
    <source>
        <dbReference type="ARBA" id="ARBA00022614"/>
    </source>
</evidence>